<proteinExistence type="predicted"/>
<name>A0ABM5WSI5_9BACL</name>
<dbReference type="InterPro" id="IPR009996">
    <property type="entry name" value="YycH"/>
</dbReference>
<evidence type="ECO:0000313" key="2">
    <source>
        <dbReference type="EMBL" id="ALS77193.1"/>
    </source>
</evidence>
<keyword evidence="3" id="KW-1185">Reference proteome</keyword>
<accession>A0ABM5WSI5</accession>
<protein>
    <submittedName>
        <fullName evidence="2">Transcriptional regulator</fullName>
    </submittedName>
</protein>
<dbReference type="Gene3D" id="3.30.310.160">
    <property type="entry name" value="YycH protein, domain 2"/>
    <property type="match status" value="1"/>
</dbReference>
<dbReference type="Gene3D" id="3.10.450.310">
    <property type="match status" value="1"/>
</dbReference>
<organism evidence="2 3">
    <name type="scientific">Planococcus kocurii</name>
    <dbReference type="NCBI Taxonomy" id="1374"/>
    <lineage>
        <taxon>Bacteria</taxon>
        <taxon>Bacillati</taxon>
        <taxon>Bacillota</taxon>
        <taxon>Bacilli</taxon>
        <taxon>Bacillales</taxon>
        <taxon>Caryophanaceae</taxon>
        <taxon>Planococcus</taxon>
    </lineage>
</organism>
<sequence length="445" mass="50004">MKYVELIKSVALFLLILLSLALTFTIWTFTPTHKTIEPSTTVETPIAETKNIEEIVRPVKLLFHDEELVTGTVDQTNIEVLVDSLQQWEIKNIRLVQEEAPPATLTSYMHSSKRTVLYYPGLVPLPVFDSINNIVDATIPESSFDRLIIEWETLANGQPTLYFINTLSGRIYKADIRPEDLDQFQTEIGDQAANYETYVTDETIGTLPIYVQKGQVEKESVDYVLEETPNAKFAEALLDSPSLGLSADLMTQEYTDDSGALMRENLTTKSISYIQPKAETSDPAIPSDLLFDSLSYVNAHGGWTDKYLFAGMNSVNQQIKYQLYVGDLPVFSTSTTTDLDIKWGIDEGEEQVYSYVRPTYQLETEAEKEPRVLMSGEEVLKALSQGDKKELATITDITLAYTLTRREGDSVVTVAVFEPAWYFKANGSWTELTNELTGGRELGLE</sequence>
<evidence type="ECO:0000259" key="1">
    <source>
        <dbReference type="Pfam" id="PF07435"/>
    </source>
</evidence>
<feature type="domain" description="Regulatory protein YycH" evidence="1">
    <location>
        <begin position="5"/>
        <end position="433"/>
    </location>
</feature>
<dbReference type="InterPro" id="IPR042274">
    <property type="entry name" value="YycH/YycI_2"/>
</dbReference>
<dbReference type="Pfam" id="PF07435">
    <property type="entry name" value="YycH"/>
    <property type="match status" value="1"/>
</dbReference>
<dbReference type="EMBL" id="CP013661">
    <property type="protein sequence ID" value="ALS77193.1"/>
    <property type="molecule type" value="Genomic_DNA"/>
</dbReference>
<evidence type="ECO:0000313" key="3">
    <source>
        <dbReference type="Proteomes" id="UP000065533"/>
    </source>
</evidence>
<reference evidence="2" key="1">
    <citation type="submission" date="2016-01" db="EMBL/GenBank/DDBJ databases">
        <title>Complete genome of Planococcus kocurri type strain.</title>
        <authorList>
            <person name="See-Too W.S."/>
        </authorList>
    </citation>
    <scope>NUCLEOTIDE SEQUENCE [LARGE SCALE GENOMIC DNA]</scope>
    <source>
        <strain evidence="2">ATCC 43650</strain>
    </source>
</reference>
<gene>
    <name evidence="2" type="ORF">AUO94_00385</name>
</gene>
<dbReference type="CDD" id="cd15787">
    <property type="entry name" value="YycH_N"/>
    <property type="match status" value="1"/>
</dbReference>
<dbReference type="Proteomes" id="UP000065533">
    <property type="component" value="Chromosome"/>
</dbReference>